<dbReference type="EMBL" id="KB445799">
    <property type="protein sequence ID" value="EMD35758.1"/>
    <property type="molecule type" value="Genomic_DNA"/>
</dbReference>
<keyword evidence="5" id="KW-0443">Lipid metabolism</keyword>
<dbReference type="GO" id="GO:0008610">
    <property type="term" value="P:lipid biosynthetic process"/>
    <property type="evidence" value="ECO:0007669"/>
    <property type="project" value="InterPro"/>
</dbReference>
<protein>
    <recommendedName>
        <fullName evidence="8">Cyclopropane-fatty-acyl-phospholipid synthase</fullName>
    </recommendedName>
</protein>
<evidence type="ECO:0000313" key="7">
    <source>
        <dbReference type="Proteomes" id="UP000016930"/>
    </source>
</evidence>
<keyword evidence="7" id="KW-1185">Reference proteome</keyword>
<evidence type="ECO:0000256" key="1">
    <source>
        <dbReference type="ARBA" id="ARBA00010815"/>
    </source>
</evidence>
<organism evidence="6 7">
    <name type="scientific">Ceriporiopsis subvermispora (strain B)</name>
    <name type="common">White-rot fungus</name>
    <name type="synonym">Gelatoporia subvermispora</name>
    <dbReference type="NCBI Taxonomy" id="914234"/>
    <lineage>
        <taxon>Eukaryota</taxon>
        <taxon>Fungi</taxon>
        <taxon>Dikarya</taxon>
        <taxon>Basidiomycota</taxon>
        <taxon>Agaricomycotina</taxon>
        <taxon>Agaricomycetes</taxon>
        <taxon>Polyporales</taxon>
        <taxon>Gelatoporiaceae</taxon>
        <taxon>Gelatoporia</taxon>
    </lineage>
</organism>
<reference evidence="6 7" key="1">
    <citation type="journal article" date="2012" name="Proc. Natl. Acad. Sci. U.S.A.">
        <title>Comparative genomics of Ceriporiopsis subvermispora and Phanerochaete chrysosporium provide insight into selective ligninolysis.</title>
        <authorList>
            <person name="Fernandez-Fueyo E."/>
            <person name="Ruiz-Duenas F.J."/>
            <person name="Ferreira P."/>
            <person name="Floudas D."/>
            <person name="Hibbett D.S."/>
            <person name="Canessa P."/>
            <person name="Larrondo L.F."/>
            <person name="James T.Y."/>
            <person name="Seelenfreund D."/>
            <person name="Lobos S."/>
            <person name="Polanco R."/>
            <person name="Tello M."/>
            <person name="Honda Y."/>
            <person name="Watanabe T."/>
            <person name="Watanabe T."/>
            <person name="Ryu J.S."/>
            <person name="Kubicek C.P."/>
            <person name="Schmoll M."/>
            <person name="Gaskell J."/>
            <person name="Hammel K.E."/>
            <person name="St John F.J."/>
            <person name="Vanden Wymelenberg A."/>
            <person name="Sabat G."/>
            <person name="Splinter BonDurant S."/>
            <person name="Syed K."/>
            <person name="Yadav J.S."/>
            <person name="Doddapaneni H."/>
            <person name="Subramanian V."/>
            <person name="Lavin J.L."/>
            <person name="Oguiza J.A."/>
            <person name="Perez G."/>
            <person name="Pisabarro A.G."/>
            <person name="Ramirez L."/>
            <person name="Santoyo F."/>
            <person name="Master E."/>
            <person name="Coutinho P.M."/>
            <person name="Henrissat B."/>
            <person name="Lombard V."/>
            <person name="Magnuson J.K."/>
            <person name="Kuees U."/>
            <person name="Hori C."/>
            <person name="Igarashi K."/>
            <person name="Samejima M."/>
            <person name="Held B.W."/>
            <person name="Barry K.W."/>
            <person name="LaButti K.M."/>
            <person name="Lapidus A."/>
            <person name="Lindquist E.A."/>
            <person name="Lucas S.M."/>
            <person name="Riley R."/>
            <person name="Salamov A.A."/>
            <person name="Hoffmeister D."/>
            <person name="Schwenk D."/>
            <person name="Hadar Y."/>
            <person name="Yarden O."/>
            <person name="de Vries R.P."/>
            <person name="Wiebenga A."/>
            <person name="Stenlid J."/>
            <person name="Eastwood D."/>
            <person name="Grigoriev I.V."/>
            <person name="Berka R.M."/>
            <person name="Blanchette R.A."/>
            <person name="Kersten P."/>
            <person name="Martinez A.T."/>
            <person name="Vicuna R."/>
            <person name="Cullen D."/>
        </authorList>
    </citation>
    <scope>NUCLEOTIDE SEQUENCE [LARGE SCALE GENOMIC DNA]</scope>
    <source>
        <strain evidence="6 7">B</strain>
    </source>
</reference>
<dbReference type="Pfam" id="PF02353">
    <property type="entry name" value="CMAS"/>
    <property type="match status" value="1"/>
</dbReference>
<evidence type="ECO:0000256" key="5">
    <source>
        <dbReference type="ARBA" id="ARBA00023098"/>
    </source>
</evidence>
<gene>
    <name evidence="6" type="ORF">CERSUDRAFT_115708</name>
</gene>
<keyword evidence="3" id="KW-0808">Transferase</keyword>
<keyword evidence="4" id="KW-0949">S-adenosyl-L-methionine</keyword>
<dbReference type="InterPro" id="IPR050723">
    <property type="entry name" value="CFA/CMAS"/>
</dbReference>
<name>M2QFC7_CERS8</name>
<dbReference type="AlphaFoldDB" id="M2QFC7"/>
<dbReference type="STRING" id="914234.M2QFC7"/>
<evidence type="ECO:0000313" key="6">
    <source>
        <dbReference type="EMBL" id="EMD35758.1"/>
    </source>
</evidence>
<sequence length="451" mass="50425">MNLGFVTNTKARLIGFARSYVLDILGSGIKTGQLEIIELEGDSITLGPPESNGIKASICVLDNTFYWRILMSNDLGFSESYMLGEFETEDLRLVARLYIENAPQLNGLSTLVHKIFSGYSSVSSYLFGRSAVRARLNAIAGYDGSNAMFQAFLSEEMMYSCALWGDEQGGPHGDLHGNTDERALETAQMRKIHHVLKLARIKKGDRVLEVGSGWCGLAIEAVRKYGCTVDTVTLSVEQKRLGEERIRAAGLTSSVHVHLLDFRELPESFKGAFDAFISIEMIEHVGPLHYETYFERVDWALKPHHAAAVISSSTLPEARYSAIQTPDFSRHYMWPNGSLPSATSLITAACSASDGRLTLDTVENHGQHYPRTLREWDRRFKERVSGEVMREIVRQQPGLSDAKKLDAFMRKWLYLFPTAEAGFSKGYLTCHMLTFVRDMDLASRQIEGVGK</sequence>
<dbReference type="HOGENOM" id="CLU_026434_0_0_1"/>
<dbReference type="OrthoDB" id="8300214at2759"/>
<dbReference type="InterPro" id="IPR003333">
    <property type="entry name" value="CMAS"/>
</dbReference>
<dbReference type="GO" id="GO:0008168">
    <property type="term" value="F:methyltransferase activity"/>
    <property type="evidence" value="ECO:0007669"/>
    <property type="project" value="UniProtKB-KW"/>
</dbReference>
<comment type="similarity">
    <text evidence="1">Belongs to the CFA/CMAS family.</text>
</comment>
<dbReference type="Proteomes" id="UP000016930">
    <property type="component" value="Unassembled WGS sequence"/>
</dbReference>
<dbReference type="InterPro" id="IPR029063">
    <property type="entry name" value="SAM-dependent_MTases_sf"/>
</dbReference>
<dbReference type="PANTHER" id="PTHR43667">
    <property type="entry name" value="CYCLOPROPANE-FATTY-ACYL-PHOSPHOLIPID SYNTHASE"/>
    <property type="match status" value="1"/>
</dbReference>
<evidence type="ECO:0000256" key="4">
    <source>
        <dbReference type="ARBA" id="ARBA00022691"/>
    </source>
</evidence>
<evidence type="ECO:0000256" key="3">
    <source>
        <dbReference type="ARBA" id="ARBA00022679"/>
    </source>
</evidence>
<dbReference type="PIRSF" id="PIRSF003085">
    <property type="entry name" value="CMAS"/>
    <property type="match status" value="1"/>
</dbReference>
<keyword evidence="2" id="KW-0489">Methyltransferase</keyword>
<evidence type="ECO:0000256" key="2">
    <source>
        <dbReference type="ARBA" id="ARBA00022603"/>
    </source>
</evidence>
<dbReference type="Gene3D" id="3.40.50.150">
    <property type="entry name" value="Vaccinia Virus protein VP39"/>
    <property type="match status" value="1"/>
</dbReference>
<accession>M2QFC7</accession>
<dbReference type="GO" id="GO:0032259">
    <property type="term" value="P:methylation"/>
    <property type="evidence" value="ECO:0007669"/>
    <property type="project" value="UniProtKB-KW"/>
</dbReference>
<dbReference type="CDD" id="cd02440">
    <property type="entry name" value="AdoMet_MTases"/>
    <property type="match status" value="1"/>
</dbReference>
<evidence type="ECO:0008006" key="8">
    <source>
        <dbReference type="Google" id="ProtNLM"/>
    </source>
</evidence>
<dbReference type="SUPFAM" id="SSF53335">
    <property type="entry name" value="S-adenosyl-L-methionine-dependent methyltransferases"/>
    <property type="match status" value="1"/>
</dbReference>
<dbReference type="PANTHER" id="PTHR43667:SF2">
    <property type="entry name" value="FATTY ACID C-METHYL TRANSFERASE"/>
    <property type="match status" value="1"/>
</dbReference>
<proteinExistence type="inferred from homology"/>